<reference evidence="1" key="1">
    <citation type="submission" date="2025-08" db="UniProtKB">
        <authorList>
            <consortium name="RefSeq"/>
        </authorList>
    </citation>
    <scope>IDENTIFICATION</scope>
    <source>
        <tissue evidence="1">Whole insect</tissue>
    </source>
</reference>
<proteinExistence type="predicted"/>
<dbReference type="InterPro" id="IPR036273">
    <property type="entry name" value="CRAL/TRIO_N_dom_sf"/>
</dbReference>
<dbReference type="AlphaFoldDB" id="A0A6P7G3A9"/>
<gene>
    <name evidence="1" type="primary">LOC114335458</name>
</gene>
<dbReference type="SUPFAM" id="SSF46938">
    <property type="entry name" value="CRAL/TRIO N-terminal domain"/>
    <property type="match status" value="1"/>
</dbReference>
<dbReference type="RefSeq" id="XP_028141502.1">
    <property type="nucleotide sequence ID" value="XM_028285701.1"/>
</dbReference>
<dbReference type="InParanoid" id="A0A6P7G3A9"/>
<organism evidence="1">
    <name type="scientific">Diabrotica virgifera virgifera</name>
    <name type="common">western corn rootworm</name>
    <dbReference type="NCBI Taxonomy" id="50390"/>
    <lineage>
        <taxon>Eukaryota</taxon>
        <taxon>Metazoa</taxon>
        <taxon>Ecdysozoa</taxon>
        <taxon>Arthropoda</taxon>
        <taxon>Hexapoda</taxon>
        <taxon>Insecta</taxon>
        <taxon>Pterygota</taxon>
        <taxon>Neoptera</taxon>
        <taxon>Endopterygota</taxon>
        <taxon>Coleoptera</taxon>
        <taxon>Polyphaga</taxon>
        <taxon>Cucujiformia</taxon>
        <taxon>Chrysomeloidea</taxon>
        <taxon>Chrysomelidae</taxon>
        <taxon>Galerucinae</taxon>
        <taxon>Diabroticina</taxon>
        <taxon>Diabroticites</taxon>
        <taxon>Diabrotica</taxon>
    </lineage>
</organism>
<evidence type="ECO:0000313" key="1">
    <source>
        <dbReference type="RefSeq" id="XP_028141502.1"/>
    </source>
</evidence>
<protein>
    <submittedName>
        <fullName evidence="1">Uncharacterized protein LOC114335458</fullName>
    </submittedName>
</protein>
<dbReference type="OrthoDB" id="1434354at2759"/>
<sequence>MEDFTADTDLPYQFKAEDLIAEGRASKEHVDEIRTFVSNLTDKYVPLRIQDEMIIIFLLSCAHDVELTKKTIVNYYYLKWHGPEIYDDRHMDRPDIQLAIKTM</sequence>
<name>A0A6P7G3A9_DIAVI</name>
<accession>A0A6P7G3A9</accession>